<keyword evidence="1" id="KW-0732">Signal</keyword>
<proteinExistence type="predicted"/>
<feature type="signal peptide" evidence="1">
    <location>
        <begin position="1"/>
        <end position="20"/>
    </location>
</feature>
<dbReference type="Proteomes" id="UP000190852">
    <property type="component" value="Unassembled WGS sequence"/>
</dbReference>
<accession>A0A1T5CMW9</accession>
<reference evidence="3" key="1">
    <citation type="submission" date="2017-02" db="EMBL/GenBank/DDBJ databases">
        <authorList>
            <person name="Varghese N."/>
            <person name="Submissions S."/>
        </authorList>
    </citation>
    <scope>NUCLEOTIDE SEQUENCE [LARGE SCALE GENOMIC DNA]</scope>
    <source>
        <strain evidence="3">DSM 24967</strain>
    </source>
</reference>
<sequence>MNKFLFTCLLGTLTFLPAVSQQTKHLTSNQYGVKYGTIHYKSSSVMNFPGQPPLTTHVTGKVCFDEYGNKRSNLYTETQDVADFKVSRNLQTLYLDNYKYSIDLDAKKGTEEVINDRIDKITNYDNPDDSDKSLYSFTLTGAGTFLDKPCRLFTVTEKQGAGSVSKVTVWNNVVLKRVTTSSVLNYTFEVTKIDESQPDSTLLSIPDEIIIE</sequence>
<dbReference type="RefSeq" id="WP_139376612.1">
    <property type="nucleotide sequence ID" value="NZ_FUYQ01000013.1"/>
</dbReference>
<name>A0A1T5CMW9_9BACT</name>
<evidence type="ECO:0000313" key="2">
    <source>
        <dbReference type="EMBL" id="SKB60799.1"/>
    </source>
</evidence>
<feature type="chain" id="PRO_5012640041" evidence="1">
    <location>
        <begin position="21"/>
        <end position="212"/>
    </location>
</feature>
<organism evidence="2 3">
    <name type="scientific">Parabacteroides chartae</name>
    <dbReference type="NCBI Taxonomy" id="1037355"/>
    <lineage>
        <taxon>Bacteria</taxon>
        <taxon>Pseudomonadati</taxon>
        <taxon>Bacteroidota</taxon>
        <taxon>Bacteroidia</taxon>
        <taxon>Bacteroidales</taxon>
        <taxon>Tannerellaceae</taxon>
        <taxon>Parabacteroides</taxon>
    </lineage>
</organism>
<dbReference type="EMBL" id="FUYQ01000013">
    <property type="protein sequence ID" value="SKB60799.1"/>
    <property type="molecule type" value="Genomic_DNA"/>
</dbReference>
<keyword evidence="3" id="KW-1185">Reference proteome</keyword>
<protein>
    <submittedName>
        <fullName evidence="2">Uncharacterized protein</fullName>
    </submittedName>
</protein>
<evidence type="ECO:0000313" key="3">
    <source>
        <dbReference type="Proteomes" id="UP000190852"/>
    </source>
</evidence>
<gene>
    <name evidence="2" type="ORF">SAMN05660349_01987</name>
</gene>
<evidence type="ECO:0000256" key="1">
    <source>
        <dbReference type="SAM" id="SignalP"/>
    </source>
</evidence>
<dbReference type="AlphaFoldDB" id="A0A1T5CMW9"/>